<evidence type="ECO:0000313" key="2">
    <source>
        <dbReference type="EMBL" id="EMD37298.1"/>
    </source>
</evidence>
<evidence type="ECO:0000313" key="3">
    <source>
        <dbReference type="Proteomes" id="UP000016930"/>
    </source>
</evidence>
<dbReference type="EMBL" id="KB445796">
    <property type="protein sequence ID" value="EMD37298.1"/>
    <property type="molecule type" value="Genomic_DNA"/>
</dbReference>
<sequence>MGLDKGEGKDYVQSLLDELNSTNQGADLVPILDLTFGDAIETWMGSMALPLSALRQLPYNARWRKTVNQGEPPEPIMLRSGAQDVEHVF</sequence>
<name>M2QJT5_CERS8</name>
<feature type="region of interest" description="Disordered" evidence="1">
    <location>
        <begin position="70"/>
        <end position="89"/>
    </location>
</feature>
<organism evidence="2 3">
    <name type="scientific">Ceriporiopsis subvermispora (strain B)</name>
    <name type="common">White-rot fungus</name>
    <name type="synonym">Gelatoporia subvermispora</name>
    <dbReference type="NCBI Taxonomy" id="914234"/>
    <lineage>
        <taxon>Eukaryota</taxon>
        <taxon>Fungi</taxon>
        <taxon>Dikarya</taxon>
        <taxon>Basidiomycota</taxon>
        <taxon>Agaricomycotina</taxon>
        <taxon>Agaricomycetes</taxon>
        <taxon>Polyporales</taxon>
        <taxon>Gelatoporiaceae</taxon>
        <taxon>Gelatoporia</taxon>
    </lineage>
</organism>
<accession>M2QJT5</accession>
<dbReference type="AlphaFoldDB" id="M2QJT5"/>
<dbReference type="OrthoDB" id="2803172at2759"/>
<gene>
    <name evidence="2" type="ORF">CERSUDRAFT_65004</name>
</gene>
<proteinExistence type="predicted"/>
<protein>
    <submittedName>
        <fullName evidence="2">Uncharacterized protein</fullName>
    </submittedName>
</protein>
<dbReference type="HOGENOM" id="CLU_2454519_0_0_1"/>
<dbReference type="Proteomes" id="UP000016930">
    <property type="component" value="Unassembled WGS sequence"/>
</dbReference>
<evidence type="ECO:0000256" key="1">
    <source>
        <dbReference type="SAM" id="MobiDB-lite"/>
    </source>
</evidence>
<reference evidence="2 3" key="1">
    <citation type="journal article" date="2012" name="Proc. Natl. Acad. Sci. U.S.A.">
        <title>Comparative genomics of Ceriporiopsis subvermispora and Phanerochaete chrysosporium provide insight into selective ligninolysis.</title>
        <authorList>
            <person name="Fernandez-Fueyo E."/>
            <person name="Ruiz-Duenas F.J."/>
            <person name="Ferreira P."/>
            <person name="Floudas D."/>
            <person name="Hibbett D.S."/>
            <person name="Canessa P."/>
            <person name="Larrondo L.F."/>
            <person name="James T.Y."/>
            <person name="Seelenfreund D."/>
            <person name="Lobos S."/>
            <person name="Polanco R."/>
            <person name="Tello M."/>
            <person name="Honda Y."/>
            <person name="Watanabe T."/>
            <person name="Watanabe T."/>
            <person name="Ryu J.S."/>
            <person name="Kubicek C.P."/>
            <person name="Schmoll M."/>
            <person name="Gaskell J."/>
            <person name="Hammel K.E."/>
            <person name="St John F.J."/>
            <person name="Vanden Wymelenberg A."/>
            <person name="Sabat G."/>
            <person name="Splinter BonDurant S."/>
            <person name="Syed K."/>
            <person name="Yadav J.S."/>
            <person name="Doddapaneni H."/>
            <person name="Subramanian V."/>
            <person name="Lavin J.L."/>
            <person name="Oguiza J.A."/>
            <person name="Perez G."/>
            <person name="Pisabarro A.G."/>
            <person name="Ramirez L."/>
            <person name="Santoyo F."/>
            <person name="Master E."/>
            <person name="Coutinho P.M."/>
            <person name="Henrissat B."/>
            <person name="Lombard V."/>
            <person name="Magnuson J.K."/>
            <person name="Kuees U."/>
            <person name="Hori C."/>
            <person name="Igarashi K."/>
            <person name="Samejima M."/>
            <person name="Held B.W."/>
            <person name="Barry K.W."/>
            <person name="LaButti K.M."/>
            <person name="Lapidus A."/>
            <person name="Lindquist E.A."/>
            <person name="Lucas S.M."/>
            <person name="Riley R."/>
            <person name="Salamov A.A."/>
            <person name="Hoffmeister D."/>
            <person name="Schwenk D."/>
            <person name="Hadar Y."/>
            <person name="Yarden O."/>
            <person name="de Vries R.P."/>
            <person name="Wiebenga A."/>
            <person name="Stenlid J."/>
            <person name="Eastwood D."/>
            <person name="Grigoriev I.V."/>
            <person name="Berka R.M."/>
            <person name="Blanchette R.A."/>
            <person name="Kersten P."/>
            <person name="Martinez A.T."/>
            <person name="Vicuna R."/>
            <person name="Cullen D."/>
        </authorList>
    </citation>
    <scope>NUCLEOTIDE SEQUENCE [LARGE SCALE GENOMIC DNA]</scope>
    <source>
        <strain evidence="2 3">B</strain>
    </source>
</reference>
<keyword evidence="3" id="KW-1185">Reference proteome</keyword>